<evidence type="ECO:0000256" key="1">
    <source>
        <dbReference type="SAM" id="SignalP"/>
    </source>
</evidence>
<proteinExistence type="predicted"/>
<reference evidence="3" key="1">
    <citation type="submission" date="2017-09" db="EMBL/GenBank/DDBJ databases">
        <authorList>
            <person name="Varghese N."/>
            <person name="Submissions S."/>
        </authorList>
    </citation>
    <scope>NUCLEOTIDE SEQUENCE [LARGE SCALE GENOMIC DNA]</scope>
    <source>
        <strain evidence="3">CGMCC 1.12803</strain>
    </source>
</reference>
<dbReference type="InterPro" id="IPR041662">
    <property type="entry name" value="SusD-like_2"/>
</dbReference>
<dbReference type="AlphaFoldDB" id="A0A286A8Q7"/>
<keyword evidence="1" id="KW-0732">Signal</keyword>
<sequence length="489" mass="55141">MKNLKVLATVLVILLGSCTKAYKELNTNPNGVAVAVPERLLNPAVYSVAQFGPTRAHTINNDLMQVWVSVNEADELHRYVIRPAVSNTMWNTWYQQKTNFLDMYRIASSAATKGVAYMAIANIMDAHVTSMLTDTYGDVPYFDANKGYTDNILTPKFDRQKDIYQDIFKKLEEANTLLTAAITLSDMQKSLDALYAGDMTKWRKFGNALYMRLLLRVSSRTDLIADGMSPVDKLKQIIATPASYPIFTNNSESAVLNFTGETYPLRSPFASYRTIDFTGGGSLAEFFVNNLTEWGDPRIALWSTKVDNEYSGIPSGYATGEIPAIKSVYPTALRLDARFGAIITYSELQFILAELAAKGIISGSAQTYYNNGIQAGIEYWGQALPAGYLNSSEIIWDEALSEEQKMEKIHLQKYYTLFFTDFQQWFEYRRTGHPVLNKGLGVRNDKVMPTRLYYPVIVQSLNRSNYNDAISKQGADDLKTLVWWQEKQN</sequence>
<dbReference type="Pfam" id="PF12771">
    <property type="entry name" value="SusD-like_2"/>
    <property type="match status" value="1"/>
</dbReference>
<dbReference type="SUPFAM" id="SSF48452">
    <property type="entry name" value="TPR-like"/>
    <property type="match status" value="1"/>
</dbReference>
<dbReference type="RefSeq" id="WP_097132754.1">
    <property type="nucleotide sequence ID" value="NZ_OCMT01000003.1"/>
</dbReference>
<feature type="chain" id="PRO_5012063651" evidence="1">
    <location>
        <begin position="24"/>
        <end position="489"/>
    </location>
</feature>
<dbReference type="PROSITE" id="PS51257">
    <property type="entry name" value="PROKAR_LIPOPROTEIN"/>
    <property type="match status" value="1"/>
</dbReference>
<organism evidence="2 3">
    <name type="scientific">Pedobacter xixiisoli</name>
    <dbReference type="NCBI Taxonomy" id="1476464"/>
    <lineage>
        <taxon>Bacteria</taxon>
        <taxon>Pseudomonadati</taxon>
        <taxon>Bacteroidota</taxon>
        <taxon>Sphingobacteriia</taxon>
        <taxon>Sphingobacteriales</taxon>
        <taxon>Sphingobacteriaceae</taxon>
        <taxon>Pedobacter</taxon>
    </lineage>
</organism>
<feature type="signal peptide" evidence="1">
    <location>
        <begin position="1"/>
        <end position="23"/>
    </location>
</feature>
<evidence type="ECO:0000313" key="2">
    <source>
        <dbReference type="EMBL" id="SOD18300.1"/>
    </source>
</evidence>
<dbReference type="OrthoDB" id="9766256at2"/>
<dbReference type="Proteomes" id="UP000219281">
    <property type="component" value="Unassembled WGS sequence"/>
</dbReference>
<evidence type="ECO:0000313" key="3">
    <source>
        <dbReference type="Proteomes" id="UP000219281"/>
    </source>
</evidence>
<accession>A0A286A8Q7</accession>
<keyword evidence="3" id="KW-1185">Reference proteome</keyword>
<dbReference type="EMBL" id="OCMT01000003">
    <property type="protein sequence ID" value="SOD18300.1"/>
    <property type="molecule type" value="Genomic_DNA"/>
</dbReference>
<dbReference type="Gene3D" id="1.25.40.390">
    <property type="match status" value="1"/>
</dbReference>
<name>A0A286A8Q7_9SPHI</name>
<dbReference type="InterPro" id="IPR011990">
    <property type="entry name" value="TPR-like_helical_dom_sf"/>
</dbReference>
<protein>
    <submittedName>
        <fullName evidence="2">Starch-binding associating with outer membrane</fullName>
    </submittedName>
</protein>
<gene>
    <name evidence="2" type="ORF">SAMN06297358_2930</name>
</gene>